<name>A0ABR6EUI3_9SPHI</name>
<evidence type="ECO:0000256" key="1">
    <source>
        <dbReference type="SAM" id="SignalP"/>
    </source>
</evidence>
<dbReference type="RefSeq" id="WP_182954485.1">
    <property type="nucleotide sequence ID" value="NZ_WNXC01000001.1"/>
</dbReference>
<gene>
    <name evidence="2" type="ORF">GM920_06120</name>
</gene>
<accession>A0ABR6EUI3</accession>
<feature type="signal peptide" evidence="1">
    <location>
        <begin position="1"/>
        <end position="23"/>
    </location>
</feature>
<dbReference type="Proteomes" id="UP000636110">
    <property type="component" value="Unassembled WGS sequence"/>
</dbReference>
<evidence type="ECO:0000313" key="3">
    <source>
        <dbReference type="Proteomes" id="UP000636110"/>
    </source>
</evidence>
<comment type="caution">
    <text evidence="2">The sequence shown here is derived from an EMBL/GenBank/DDBJ whole genome shotgun (WGS) entry which is preliminary data.</text>
</comment>
<keyword evidence="1" id="KW-0732">Signal</keyword>
<protein>
    <submittedName>
        <fullName evidence="2">Uncharacterized protein</fullName>
    </submittedName>
</protein>
<feature type="chain" id="PRO_5045555949" evidence="1">
    <location>
        <begin position="24"/>
        <end position="102"/>
    </location>
</feature>
<dbReference type="EMBL" id="WNXC01000001">
    <property type="protein sequence ID" value="MBB2148484.1"/>
    <property type="molecule type" value="Genomic_DNA"/>
</dbReference>
<keyword evidence="3" id="KW-1185">Reference proteome</keyword>
<organism evidence="2 3">
    <name type="scientific">Pedobacter gandavensis</name>
    <dbReference type="NCBI Taxonomy" id="2679963"/>
    <lineage>
        <taxon>Bacteria</taxon>
        <taxon>Pseudomonadati</taxon>
        <taxon>Bacteroidota</taxon>
        <taxon>Sphingobacteriia</taxon>
        <taxon>Sphingobacteriales</taxon>
        <taxon>Sphingobacteriaceae</taxon>
        <taxon>Pedobacter</taxon>
    </lineage>
</organism>
<evidence type="ECO:0000313" key="2">
    <source>
        <dbReference type="EMBL" id="MBB2148484.1"/>
    </source>
</evidence>
<reference evidence="2 3" key="1">
    <citation type="submission" date="2019-11" db="EMBL/GenBank/DDBJ databases">
        <title>Description of Pedobacter sp. LMG 31462T.</title>
        <authorList>
            <person name="Carlier A."/>
            <person name="Qi S."/>
            <person name="Vandamme P."/>
        </authorList>
    </citation>
    <scope>NUCLEOTIDE SEQUENCE [LARGE SCALE GENOMIC DNA]</scope>
    <source>
        <strain evidence="2 3">LMG 31462</strain>
    </source>
</reference>
<sequence length="102" mass="12044">MKKLIIGLTIVMIALVASSQANIKTVKSKWSNYYIYELKFDGNYHLTNEWPDEAFCYVDKPYYCMIILQYRNGVSFDPIILQYINNPIIYHFNTKGYIVDIE</sequence>
<proteinExistence type="predicted"/>